<keyword evidence="11 13" id="KW-0472">Membrane</keyword>
<feature type="transmembrane region" description="Helical" evidence="13">
    <location>
        <begin position="238"/>
        <end position="263"/>
    </location>
</feature>
<dbReference type="PIRSF" id="PIRSF006603">
    <property type="entry name" value="DinF"/>
    <property type="match status" value="1"/>
</dbReference>
<dbReference type="AlphaFoldDB" id="A0A1M5PZU4"/>
<evidence type="ECO:0000256" key="7">
    <source>
        <dbReference type="ARBA" id="ARBA00022475"/>
    </source>
</evidence>
<dbReference type="GO" id="GO:0015297">
    <property type="term" value="F:antiporter activity"/>
    <property type="evidence" value="ECO:0007669"/>
    <property type="project" value="UniProtKB-KW"/>
</dbReference>
<keyword evidence="9 13" id="KW-1133">Transmembrane helix</keyword>
<protein>
    <recommendedName>
        <fullName evidence="4">Probable multidrug resistance protein NorM</fullName>
    </recommendedName>
    <alternativeName>
        <fullName evidence="12">Multidrug-efflux transporter</fullName>
    </alternativeName>
</protein>
<gene>
    <name evidence="14" type="ORF">SAMN02745229_00150</name>
</gene>
<keyword evidence="6" id="KW-0050">Antiport</keyword>
<organism evidence="14 15">
    <name type="scientific">Butyrivibrio fibrisolvens DSM 3071</name>
    <dbReference type="NCBI Taxonomy" id="1121131"/>
    <lineage>
        <taxon>Bacteria</taxon>
        <taxon>Bacillati</taxon>
        <taxon>Bacillota</taxon>
        <taxon>Clostridia</taxon>
        <taxon>Lachnospirales</taxon>
        <taxon>Lachnospiraceae</taxon>
        <taxon>Butyrivibrio</taxon>
    </lineage>
</organism>
<keyword evidence="8 13" id="KW-0812">Transmembrane</keyword>
<dbReference type="EMBL" id="FQXK01000003">
    <property type="protein sequence ID" value="SHH07196.1"/>
    <property type="molecule type" value="Genomic_DNA"/>
</dbReference>
<keyword evidence="15" id="KW-1185">Reference proteome</keyword>
<evidence type="ECO:0000256" key="2">
    <source>
        <dbReference type="ARBA" id="ARBA00004651"/>
    </source>
</evidence>
<dbReference type="InterPro" id="IPR050222">
    <property type="entry name" value="MATE_MdtK"/>
</dbReference>
<name>A0A1M5PZU4_BUTFI</name>
<evidence type="ECO:0000256" key="11">
    <source>
        <dbReference type="ARBA" id="ARBA00023136"/>
    </source>
</evidence>
<keyword evidence="10" id="KW-0406">Ion transport</keyword>
<feature type="transmembrane region" description="Helical" evidence="13">
    <location>
        <begin position="386"/>
        <end position="407"/>
    </location>
</feature>
<reference evidence="15" key="1">
    <citation type="submission" date="2016-11" db="EMBL/GenBank/DDBJ databases">
        <authorList>
            <person name="Varghese N."/>
            <person name="Submissions S."/>
        </authorList>
    </citation>
    <scope>NUCLEOTIDE SEQUENCE [LARGE SCALE GENOMIC DNA]</scope>
    <source>
        <strain evidence="15">DSM 3071</strain>
    </source>
</reference>
<proteinExistence type="inferred from homology"/>
<dbReference type="GO" id="GO:0042910">
    <property type="term" value="F:xenobiotic transmembrane transporter activity"/>
    <property type="evidence" value="ECO:0007669"/>
    <property type="project" value="InterPro"/>
</dbReference>
<accession>A0A1M5PZU4</accession>
<evidence type="ECO:0000256" key="12">
    <source>
        <dbReference type="ARBA" id="ARBA00031636"/>
    </source>
</evidence>
<comment type="similarity">
    <text evidence="3">Belongs to the multi antimicrobial extrusion (MATE) (TC 2.A.66.1) family.</text>
</comment>
<keyword evidence="7" id="KW-1003">Cell membrane</keyword>
<dbReference type="PANTHER" id="PTHR43298:SF2">
    <property type="entry name" value="FMN_FAD EXPORTER YEEO-RELATED"/>
    <property type="match status" value="1"/>
</dbReference>
<dbReference type="STRING" id="1121131.SAMN02745229_00150"/>
<dbReference type="OrthoDB" id="9776324at2"/>
<feature type="transmembrane region" description="Helical" evidence="13">
    <location>
        <begin position="98"/>
        <end position="116"/>
    </location>
</feature>
<feature type="transmembrane region" description="Helical" evidence="13">
    <location>
        <begin position="136"/>
        <end position="157"/>
    </location>
</feature>
<evidence type="ECO:0000313" key="15">
    <source>
        <dbReference type="Proteomes" id="UP000184278"/>
    </source>
</evidence>
<evidence type="ECO:0000256" key="9">
    <source>
        <dbReference type="ARBA" id="ARBA00022989"/>
    </source>
</evidence>
<sequence length="449" mass="48201">MSNQKNFTEGKILGPLLKFAIPVLLALFLQSLYGAVDLMIVGKFAEPADVSGVSTGSQIMMTLTNLVSSLSMGMTVFLGQKIGERKASDGGKIVANGIMLFLSTGLFLTAFISLFAGNLASIMNAPEEAYGLTVSYIRICGAGAVVIISYNLIGSIFRGLGDSVTPLVTVLIACACNIIGDLTLVAGFKMGTKGAAIATVAAQLISVVISLLMISKKELPFKLDRFCFKLNKEIIKKIVFIGAPVALQDLLVGISFLVILAIVNSLGVIASAGVGVAEKVCAFIMLIPSAFAQSMSAFVSQNRGAGKYDRALKGLRYVIGVSFIFAVFMFYSAFFHGDLLSVIFAKDAEVVAASWDYLKAYAIDCLFTCFLFCFIGFFNGMEYTRFVMVQGIVGAFLVRIPVSYIMSKQEPVSLFHIGLATPCSTVTQIIMCFICLFVLKRKLRGKNSK</sequence>
<feature type="transmembrane region" description="Helical" evidence="13">
    <location>
        <begin position="413"/>
        <end position="439"/>
    </location>
</feature>
<feature type="transmembrane region" description="Helical" evidence="13">
    <location>
        <begin position="194"/>
        <end position="215"/>
    </location>
</feature>
<dbReference type="Proteomes" id="UP000184278">
    <property type="component" value="Unassembled WGS sequence"/>
</dbReference>
<evidence type="ECO:0000256" key="10">
    <source>
        <dbReference type="ARBA" id="ARBA00023065"/>
    </source>
</evidence>
<dbReference type="GO" id="GO:0006811">
    <property type="term" value="P:monoatomic ion transport"/>
    <property type="evidence" value="ECO:0007669"/>
    <property type="project" value="UniProtKB-KW"/>
</dbReference>
<dbReference type="Pfam" id="PF01554">
    <property type="entry name" value="MatE"/>
    <property type="match status" value="2"/>
</dbReference>
<evidence type="ECO:0000256" key="4">
    <source>
        <dbReference type="ARBA" id="ARBA00020268"/>
    </source>
</evidence>
<evidence type="ECO:0000256" key="6">
    <source>
        <dbReference type="ARBA" id="ARBA00022449"/>
    </source>
</evidence>
<evidence type="ECO:0000256" key="13">
    <source>
        <dbReference type="SAM" id="Phobius"/>
    </source>
</evidence>
<comment type="function">
    <text evidence="1">Multidrug efflux pump.</text>
</comment>
<dbReference type="GeneID" id="89509109"/>
<comment type="subcellular location">
    <subcellularLocation>
        <location evidence="2">Cell membrane</location>
        <topology evidence="2">Multi-pass membrane protein</topology>
    </subcellularLocation>
</comment>
<feature type="transmembrane region" description="Helical" evidence="13">
    <location>
        <begin position="269"/>
        <end position="293"/>
    </location>
</feature>
<evidence type="ECO:0000256" key="3">
    <source>
        <dbReference type="ARBA" id="ARBA00010199"/>
    </source>
</evidence>
<feature type="transmembrane region" description="Helical" evidence="13">
    <location>
        <begin position="164"/>
        <end position="188"/>
    </location>
</feature>
<dbReference type="InterPro" id="IPR002528">
    <property type="entry name" value="MATE_fam"/>
</dbReference>
<feature type="transmembrane region" description="Helical" evidence="13">
    <location>
        <begin position="12"/>
        <end position="36"/>
    </location>
</feature>
<keyword evidence="5" id="KW-0813">Transport</keyword>
<dbReference type="PANTHER" id="PTHR43298">
    <property type="entry name" value="MULTIDRUG RESISTANCE PROTEIN NORM-RELATED"/>
    <property type="match status" value="1"/>
</dbReference>
<dbReference type="RefSeq" id="WP_073384707.1">
    <property type="nucleotide sequence ID" value="NZ_FQXK01000003.1"/>
</dbReference>
<feature type="transmembrane region" description="Helical" evidence="13">
    <location>
        <begin position="314"/>
        <end position="334"/>
    </location>
</feature>
<dbReference type="CDD" id="cd13138">
    <property type="entry name" value="MATE_yoeA_like"/>
    <property type="match status" value="1"/>
</dbReference>
<feature type="transmembrane region" description="Helical" evidence="13">
    <location>
        <begin position="56"/>
        <end position="78"/>
    </location>
</feature>
<evidence type="ECO:0000256" key="8">
    <source>
        <dbReference type="ARBA" id="ARBA00022692"/>
    </source>
</evidence>
<evidence type="ECO:0000256" key="1">
    <source>
        <dbReference type="ARBA" id="ARBA00003408"/>
    </source>
</evidence>
<dbReference type="GO" id="GO:0005886">
    <property type="term" value="C:plasma membrane"/>
    <property type="evidence" value="ECO:0007669"/>
    <property type="project" value="UniProtKB-SubCell"/>
</dbReference>
<dbReference type="InterPro" id="IPR048279">
    <property type="entry name" value="MdtK-like"/>
</dbReference>
<feature type="transmembrane region" description="Helical" evidence="13">
    <location>
        <begin position="360"/>
        <end position="379"/>
    </location>
</feature>
<evidence type="ECO:0000313" key="14">
    <source>
        <dbReference type="EMBL" id="SHH07196.1"/>
    </source>
</evidence>
<dbReference type="NCBIfam" id="TIGR00797">
    <property type="entry name" value="matE"/>
    <property type="match status" value="1"/>
</dbReference>
<evidence type="ECO:0000256" key="5">
    <source>
        <dbReference type="ARBA" id="ARBA00022448"/>
    </source>
</evidence>